<organism evidence="2 3">
    <name type="scientific">Stylosanthes scabra</name>
    <dbReference type="NCBI Taxonomy" id="79078"/>
    <lineage>
        <taxon>Eukaryota</taxon>
        <taxon>Viridiplantae</taxon>
        <taxon>Streptophyta</taxon>
        <taxon>Embryophyta</taxon>
        <taxon>Tracheophyta</taxon>
        <taxon>Spermatophyta</taxon>
        <taxon>Magnoliopsida</taxon>
        <taxon>eudicotyledons</taxon>
        <taxon>Gunneridae</taxon>
        <taxon>Pentapetalae</taxon>
        <taxon>rosids</taxon>
        <taxon>fabids</taxon>
        <taxon>Fabales</taxon>
        <taxon>Fabaceae</taxon>
        <taxon>Papilionoideae</taxon>
        <taxon>50 kb inversion clade</taxon>
        <taxon>dalbergioids sensu lato</taxon>
        <taxon>Dalbergieae</taxon>
        <taxon>Pterocarpus clade</taxon>
        <taxon>Stylosanthes</taxon>
    </lineage>
</organism>
<sequence length="130" mass="14687">MVDTKRRNRLKQSTMNNVVFVMTNSRLFKKKQSRKTEIEHKLDDLDSDEEWIVENEDELEDNLENIVNSNDNLVHDEFDASKVGGGSTSDDLNIPSYDDGEFDELLRRAPSSTIPNSAPNKGGGSDNIEV</sequence>
<feature type="region of interest" description="Disordered" evidence="1">
    <location>
        <begin position="77"/>
        <end position="130"/>
    </location>
</feature>
<name>A0ABU6WR48_9FABA</name>
<feature type="compositionally biased region" description="Gly residues" evidence="1">
    <location>
        <begin position="121"/>
        <end position="130"/>
    </location>
</feature>
<feature type="compositionally biased region" description="Polar residues" evidence="1">
    <location>
        <begin position="110"/>
        <end position="119"/>
    </location>
</feature>
<comment type="caution">
    <text evidence="2">The sequence shown here is derived from an EMBL/GenBank/DDBJ whole genome shotgun (WGS) entry which is preliminary data.</text>
</comment>
<keyword evidence="3" id="KW-1185">Reference proteome</keyword>
<evidence type="ECO:0000313" key="2">
    <source>
        <dbReference type="EMBL" id="MED6187465.1"/>
    </source>
</evidence>
<evidence type="ECO:0000313" key="3">
    <source>
        <dbReference type="Proteomes" id="UP001341840"/>
    </source>
</evidence>
<evidence type="ECO:0000256" key="1">
    <source>
        <dbReference type="SAM" id="MobiDB-lite"/>
    </source>
</evidence>
<dbReference type="EMBL" id="JASCZI010182256">
    <property type="protein sequence ID" value="MED6187465.1"/>
    <property type="molecule type" value="Genomic_DNA"/>
</dbReference>
<proteinExistence type="predicted"/>
<dbReference type="Proteomes" id="UP001341840">
    <property type="component" value="Unassembled WGS sequence"/>
</dbReference>
<reference evidence="2 3" key="1">
    <citation type="journal article" date="2023" name="Plants (Basel)">
        <title>Bridging the Gap: Combining Genomics and Transcriptomics Approaches to Understand Stylosanthes scabra, an Orphan Legume from the Brazilian Caatinga.</title>
        <authorList>
            <person name="Ferreira-Neto J.R.C."/>
            <person name="da Silva M.D."/>
            <person name="Binneck E."/>
            <person name="de Melo N.F."/>
            <person name="da Silva R.H."/>
            <person name="de Melo A.L.T.M."/>
            <person name="Pandolfi V."/>
            <person name="Bustamante F.O."/>
            <person name="Brasileiro-Vidal A.C."/>
            <person name="Benko-Iseppon A.M."/>
        </authorList>
    </citation>
    <scope>NUCLEOTIDE SEQUENCE [LARGE SCALE GENOMIC DNA]</scope>
    <source>
        <tissue evidence="2">Leaves</tissue>
    </source>
</reference>
<gene>
    <name evidence="2" type="ORF">PIB30_076753</name>
</gene>
<accession>A0ABU6WR48</accession>
<protein>
    <submittedName>
        <fullName evidence="2">Uncharacterized protein</fullName>
    </submittedName>
</protein>